<dbReference type="Proteomes" id="UP000298337">
    <property type="component" value="Unassembled WGS sequence"/>
</dbReference>
<proteinExistence type="predicted"/>
<evidence type="ECO:0000313" key="1">
    <source>
        <dbReference type="EMBL" id="TGE05578.1"/>
    </source>
</evidence>
<dbReference type="RefSeq" id="WP_135435891.1">
    <property type="nucleotide sequence ID" value="NZ_SRLA01000004.1"/>
</dbReference>
<dbReference type="AlphaFoldDB" id="A0A4Z0P3P6"/>
<comment type="caution">
    <text evidence="1">The sequence shown here is derived from an EMBL/GenBank/DDBJ whole genome shotgun (WGS) entry which is preliminary data.</text>
</comment>
<sequence length="66" mass="7561">MPDTDKPAKMDTRNQRSYTFVFDEVGDKEKWLAYAQRVHRMKLPQLLQKLLEADAAKNEPSGPPAS</sequence>
<evidence type="ECO:0000313" key="2">
    <source>
        <dbReference type="Proteomes" id="UP000298337"/>
    </source>
</evidence>
<keyword evidence="2" id="KW-1185">Reference proteome</keyword>
<gene>
    <name evidence="1" type="ORF">EU556_19960</name>
</gene>
<dbReference type="EMBL" id="SRLA01000004">
    <property type="protein sequence ID" value="TGE05578.1"/>
    <property type="molecule type" value="Genomic_DNA"/>
</dbReference>
<reference evidence="1 2" key="1">
    <citation type="submission" date="2019-04" db="EMBL/GenBank/DDBJ databases">
        <authorList>
            <person name="Feng G."/>
            <person name="Zhang J."/>
            <person name="Zhu H."/>
        </authorList>
    </citation>
    <scope>NUCLEOTIDE SEQUENCE [LARGE SCALE GENOMIC DNA]</scope>
    <source>
        <strain evidence="1 2">92R-1</strain>
    </source>
</reference>
<organism evidence="1 2">
    <name type="scientific">Hymenobacter fodinae</name>
    <dbReference type="NCBI Taxonomy" id="2510796"/>
    <lineage>
        <taxon>Bacteria</taxon>
        <taxon>Pseudomonadati</taxon>
        <taxon>Bacteroidota</taxon>
        <taxon>Cytophagia</taxon>
        <taxon>Cytophagales</taxon>
        <taxon>Hymenobacteraceae</taxon>
        <taxon>Hymenobacter</taxon>
    </lineage>
</organism>
<protein>
    <submittedName>
        <fullName evidence="1">Uncharacterized protein</fullName>
    </submittedName>
</protein>
<accession>A0A4Z0P3P6</accession>
<name>A0A4Z0P3P6_9BACT</name>